<organism evidence="9 10">
    <name type="scientific">Thomasclavelia ramosa</name>
    <dbReference type="NCBI Taxonomy" id="1547"/>
    <lineage>
        <taxon>Bacteria</taxon>
        <taxon>Bacillati</taxon>
        <taxon>Bacillota</taxon>
        <taxon>Erysipelotrichia</taxon>
        <taxon>Erysipelotrichales</taxon>
        <taxon>Coprobacillaceae</taxon>
        <taxon>Thomasclavelia</taxon>
    </lineage>
</organism>
<keyword evidence="2" id="KW-0762">Sugar transport</keyword>
<dbReference type="RefSeq" id="WP_003539406.1">
    <property type="nucleotide sequence ID" value="NZ_AP031443.1"/>
</dbReference>
<dbReference type="PANTHER" id="PTHR34382">
    <property type="entry name" value="PTS SYSTEM N,N'-DIACETYLCHITOBIOSE-SPECIFIC EIIA COMPONENT"/>
    <property type="match status" value="1"/>
</dbReference>
<protein>
    <submittedName>
        <fullName evidence="9">PTS lactose/cellobiose transporter subunit IIA</fullName>
    </submittedName>
</protein>
<dbReference type="EMBL" id="QUSL01000012">
    <property type="protein sequence ID" value="RGD85079.1"/>
    <property type="molecule type" value="Genomic_DNA"/>
</dbReference>
<comment type="cofactor">
    <cofactor evidence="6">
        <name>Mg(2+)</name>
        <dbReference type="ChEBI" id="CHEBI:18420"/>
    </cofactor>
    <text evidence="6">Binds 1 Mg(2+) ion per trimer.</text>
</comment>
<dbReference type="Proteomes" id="UP001211987">
    <property type="component" value="Unassembled WGS sequence"/>
</dbReference>
<dbReference type="PROSITE" id="PS51095">
    <property type="entry name" value="PTS_EIIA_TYPE_3"/>
    <property type="match status" value="1"/>
</dbReference>
<evidence type="ECO:0000256" key="6">
    <source>
        <dbReference type="PIRSR" id="PIRSR000699-2"/>
    </source>
</evidence>
<feature type="active site" description="Tele-phosphohistidine intermediate" evidence="5">
    <location>
        <position position="79"/>
    </location>
</feature>
<keyword evidence="4" id="KW-0598">Phosphotransferase system</keyword>
<evidence type="ECO:0000256" key="5">
    <source>
        <dbReference type="PIRSR" id="PIRSR000699-1"/>
    </source>
</evidence>
<gene>
    <name evidence="9" type="ORF">DXB93_08945</name>
    <name evidence="8" type="ORF">PM738_11300</name>
</gene>
<keyword evidence="6" id="KW-0479">Metal-binding</keyword>
<name>A0A3E3EE73_9FIRM</name>
<evidence type="ECO:0000313" key="8">
    <source>
        <dbReference type="EMBL" id="MDB7084391.1"/>
    </source>
</evidence>
<evidence type="ECO:0000256" key="7">
    <source>
        <dbReference type="PROSITE-ProRule" id="PRU00418"/>
    </source>
</evidence>
<dbReference type="GO" id="GO:0046872">
    <property type="term" value="F:metal ion binding"/>
    <property type="evidence" value="ECO:0007669"/>
    <property type="project" value="UniProtKB-KW"/>
</dbReference>
<dbReference type="SUPFAM" id="SSF46973">
    <property type="entry name" value="Enzyme IIa from lactose specific PTS, IIa-lac"/>
    <property type="match status" value="1"/>
</dbReference>
<evidence type="ECO:0000256" key="2">
    <source>
        <dbReference type="ARBA" id="ARBA00022597"/>
    </source>
</evidence>
<proteinExistence type="predicted"/>
<dbReference type="InterPro" id="IPR003188">
    <property type="entry name" value="PTS_IIA_lac/cel"/>
</dbReference>
<dbReference type="Gene3D" id="1.20.58.80">
    <property type="entry name" value="Phosphotransferase system, lactose/cellobiose-type IIA subunit"/>
    <property type="match status" value="1"/>
</dbReference>
<dbReference type="GeneID" id="64197659"/>
<sequence length="113" mass="12911">MDENSLLIPVAMKIIMNSGNARTKANEALEALSIFDFSNAHKKIVEAREDIKKAHQEQTEIIQKEAAGEHYKTCLLFTHAQDTLMTIMSEVNLTEKMIILFESFYQIQGHKEN</sequence>
<evidence type="ECO:0000256" key="1">
    <source>
        <dbReference type="ARBA" id="ARBA00022448"/>
    </source>
</evidence>
<comment type="caution">
    <text evidence="9">The sequence shown here is derived from an EMBL/GenBank/DDBJ whole genome shotgun (WGS) entry which is preliminary data.</text>
</comment>
<feature type="binding site" evidence="6">
    <location>
        <position position="82"/>
    </location>
    <ligand>
        <name>Mg(2+)</name>
        <dbReference type="ChEBI" id="CHEBI:18420"/>
        <note>ligand shared between all trimeric partners</note>
    </ligand>
</feature>
<evidence type="ECO:0000313" key="10">
    <source>
        <dbReference type="Proteomes" id="UP000261032"/>
    </source>
</evidence>
<keyword evidence="6" id="KW-0460">Magnesium</keyword>
<evidence type="ECO:0000256" key="3">
    <source>
        <dbReference type="ARBA" id="ARBA00022679"/>
    </source>
</evidence>
<evidence type="ECO:0000313" key="9">
    <source>
        <dbReference type="EMBL" id="RGD85079.1"/>
    </source>
</evidence>
<reference evidence="8" key="2">
    <citation type="submission" date="2023-01" db="EMBL/GenBank/DDBJ databases">
        <title>Human gut microbiome strain richness.</title>
        <authorList>
            <person name="Chen-Liaw A."/>
        </authorList>
    </citation>
    <scope>NUCLEOTIDE SEQUENCE</scope>
    <source>
        <strain evidence="8">1001217st2_G6_1001217B_191108</strain>
    </source>
</reference>
<reference evidence="9 10" key="1">
    <citation type="submission" date="2018-08" db="EMBL/GenBank/DDBJ databases">
        <title>A genome reference for cultivated species of the human gut microbiota.</title>
        <authorList>
            <person name="Zou Y."/>
            <person name="Xue W."/>
            <person name="Luo G."/>
        </authorList>
    </citation>
    <scope>NUCLEOTIDE SEQUENCE [LARGE SCALE GENOMIC DNA]</scope>
    <source>
        <strain evidence="9 10">OM06-4</strain>
    </source>
</reference>
<dbReference type="Pfam" id="PF02255">
    <property type="entry name" value="PTS_IIA"/>
    <property type="match status" value="1"/>
</dbReference>
<dbReference type="PANTHER" id="PTHR34382:SF7">
    <property type="entry name" value="PTS SYSTEM N,N'-DIACETYLCHITOBIOSE-SPECIFIC EIIA COMPONENT"/>
    <property type="match status" value="1"/>
</dbReference>
<dbReference type="AlphaFoldDB" id="A0A3E3EE73"/>
<keyword evidence="1" id="KW-0813">Transport</keyword>
<keyword evidence="3" id="KW-0808">Transferase</keyword>
<dbReference type="GO" id="GO:0009401">
    <property type="term" value="P:phosphoenolpyruvate-dependent sugar phosphotransferase system"/>
    <property type="evidence" value="ECO:0007669"/>
    <property type="project" value="UniProtKB-KW"/>
</dbReference>
<evidence type="ECO:0000256" key="4">
    <source>
        <dbReference type="ARBA" id="ARBA00022683"/>
    </source>
</evidence>
<dbReference type="Proteomes" id="UP000261032">
    <property type="component" value="Unassembled WGS sequence"/>
</dbReference>
<feature type="modified residue" description="Phosphohistidine; by HPr" evidence="7">
    <location>
        <position position="79"/>
    </location>
</feature>
<dbReference type="EMBL" id="JAQLKE010000018">
    <property type="protein sequence ID" value="MDB7084391.1"/>
    <property type="molecule type" value="Genomic_DNA"/>
</dbReference>
<dbReference type="PIRSF" id="PIRSF000699">
    <property type="entry name" value="PTS_IILac_III"/>
    <property type="match status" value="1"/>
</dbReference>
<dbReference type="GO" id="GO:0016740">
    <property type="term" value="F:transferase activity"/>
    <property type="evidence" value="ECO:0007669"/>
    <property type="project" value="UniProtKB-KW"/>
</dbReference>
<accession>A0A3E3EE73</accession>
<dbReference type="InterPro" id="IPR036542">
    <property type="entry name" value="PTS_IIA_lac/cel_sf"/>
</dbReference>